<accession>A0ABU7UX56</accession>
<protein>
    <submittedName>
        <fullName evidence="2">Mor transcription activator family protein</fullName>
    </submittedName>
</protein>
<reference evidence="2 3" key="1">
    <citation type="submission" date="2024-01" db="EMBL/GenBank/DDBJ databases">
        <title>Novel species of the genus Luteimonas isolated from rivers.</title>
        <authorList>
            <person name="Lu H."/>
        </authorList>
    </citation>
    <scope>NUCLEOTIDE SEQUENCE [LARGE SCALE GENOMIC DNA]</scope>
    <source>
        <strain evidence="2 3">FXH3W</strain>
    </source>
</reference>
<evidence type="ECO:0000313" key="3">
    <source>
        <dbReference type="Proteomes" id="UP001356170"/>
    </source>
</evidence>
<dbReference type="InterPro" id="IPR014875">
    <property type="entry name" value="Mor_transcription_activator"/>
</dbReference>
<dbReference type="RefSeq" id="WP_331702850.1">
    <property type="nucleotide sequence ID" value="NZ_JAZHBO010000001.1"/>
</dbReference>
<dbReference type="PANTHER" id="PTHR37812:SF1">
    <property type="entry name" value="MU-LIKE PROPHAGE FLUMU PROTEIN C"/>
    <property type="match status" value="1"/>
</dbReference>
<gene>
    <name evidence="2" type="ORF">V3390_00210</name>
</gene>
<dbReference type="Gene3D" id="1.10.10.60">
    <property type="entry name" value="Homeodomain-like"/>
    <property type="match status" value="1"/>
</dbReference>
<name>A0ABU7UX56_9GAMM</name>
<proteinExistence type="predicted"/>
<sequence>MTDSNDDLFQDTPMDARILDAGDDIPTESWAKTLVRVIEVQEAAFKRAGKGDEEAFKLAQIATLALAQYMGGASLYIPRGDTLEMAVRDAAIFRDAFRGNVPDLAQRYKLTHRHIWRILNRQQKLHIRKLQRDMFDEG</sequence>
<evidence type="ECO:0000259" key="1">
    <source>
        <dbReference type="Pfam" id="PF08765"/>
    </source>
</evidence>
<dbReference type="InterPro" id="IPR009057">
    <property type="entry name" value="Homeodomain-like_sf"/>
</dbReference>
<dbReference type="Pfam" id="PF08765">
    <property type="entry name" value="Mor"/>
    <property type="match status" value="1"/>
</dbReference>
<dbReference type="Proteomes" id="UP001356170">
    <property type="component" value="Unassembled WGS sequence"/>
</dbReference>
<dbReference type="InterPro" id="IPR052411">
    <property type="entry name" value="c-mor_Regulatory_Protein"/>
</dbReference>
<feature type="domain" description="Mor transcription activator" evidence="1">
    <location>
        <begin position="29"/>
        <end position="134"/>
    </location>
</feature>
<comment type="caution">
    <text evidence="2">The sequence shown here is derived from an EMBL/GenBank/DDBJ whole genome shotgun (WGS) entry which is preliminary data.</text>
</comment>
<dbReference type="EMBL" id="JAZHBO010000001">
    <property type="protein sequence ID" value="MEF2154670.1"/>
    <property type="molecule type" value="Genomic_DNA"/>
</dbReference>
<dbReference type="PANTHER" id="PTHR37812">
    <property type="entry name" value="MU-LIKE PROPHAGE FLUMU PROTEIN C"/>
    <property type="match status" value="1"/>
</dbReference>
<evidence type="ECO:0000313" key="2">
    <source>
        <dbReference type="EMBL" id="MEF2154670.1"/>
    </source>
</evidence>
<organism evidence="2 3">
    <name type="scientific">Aquilutibacter rugosus</name>
    <dbReference type="NCBI Taxonomy" id="3115820"/>
    <lineage>
        <taxon>Bacteria</taxon>
        <taxon>Pseudomonadati</taxon>
        <taxon>Pseudomonadota</taxon>
        <taxon>Gammaproteobacteria</taxon>
        <taxon>Lysobacterales</taxon>
        <taxon>Lysobacteraceae</taxon>
        <taxon>Aquilutibacter</taxon>
    </lineage>
</organism>
<dbReference type="SUPFAM" id="SSF46689">
    <property type="entry name" value="Homeodomain-like"/>
    <property type="match status" value="1"/>
</dbReference>
<keyword evidence="3" id="KW-1185">Reference proteome</keyword>